<dbReference type="RefSeq" id="WP_147931058.1">
    <property type="nucleotide sequence ID" value="NZ_VOXD01000017.1"/>
</dbReference>
<dbReference type="Proteomes" id="UP000321907">
    <property type="component" value="Unassembled WGS sequence"/>
</dbReference>
<gene>
    <name evidence="2" type="ORF">FUA23_12355</name>
</gene>
<accession>A0A5C7FNG3</accession>
<evidence type="ECO:0000313" key="3">
    <source>
        <dbReference type="Proteomes" id="UP000321907"/>
    </source>
</evidence>
<feature type="domain" description="DinB-like" evidence="1">
    <location>
        <begin position="45"/>
        <end position="164"/>
    </location>
</feature>
<proteinExistence type="predicted"/>
<sequence length="169" mass="19116">MRYPIGKFVLPDHATAAANRTDYIKDIGELPAIVANIATELKRRDLLDTPYREGGWTARQVVHHLADSHTNAYVRHKRILTEDHPTLIPYDEVRWAELADVTAVPIAASLEILRGLHLRWSTLLATCSDADWERTGFHGGNGQTYRLDSLAAQYSWHGRHHVGHLKLVL</sequence>
<dbReference type="NCBIfam" id="NF009807">
    <property type="entry name" value="PRK13291.1"/>
    <property type="match status" value="1"/>
</dbReference>
<dbReference type="Pfam" id="PF12867">
    <property type="entry name" value="DinB_2"/>
    <property type="match status" value="1"/>
</dbReference>
<keyword evidence="3" id="KW-1185">Reference proteome</keyword>
<dbReference type="Gene3D" id="1.20.120.450">
    <property type="entry name" value="dinb family like domain"/>
    <property type="match status" value="1"/>
</dbReference>
<dbReference type="OrthoDB" id="9796039at2"/>
<organism evidence="2 3">
    <name type="scientific">Neolewinella aurantiaca</name>
    <dbReference type="NCBI Taxonomy" id="2602767"/>
    <lineage>
        <taxon>Bacteria</taxon>
        <taxon>Pseudomonadati</taxon>
        <taxon>Bacteroidota</taxon>
        <taxon>Saprospiria</taxon>
        <taxon>Saprospirales</taxon>
        <taxon>Lewinellaceae</taxon>
        <taxon>Neolewinella</taxon>
    </lineage>
</organism>
<name>A0A5C7FNG3_9BACT</name>
<comment type="caution">
    <text evidence="2">The sequence shown here is derived from an EMBL/GenBank/DDBJ whole genome shotgun (WGS) entry which is preliminary data.</text>
</comment>
<dbReference type="AlphaFoldDB" id="A0A5C7FNG3"/>
<dbReference type="GO" id="GO:0016787">
    <property type="term" value="F:hydrolase activity"/>
    <property type="evidence" value="ECO:0007669"/>
    <property type="project" value="UniProtKB-KW"/>
</dbReference>
<dbReference type="SUPFAM" id="SSF109854">
    <property type="entry name" value="DinB/YfiT-like putative metalloenzymes"/>
    <property type="match status" value="1"/>
</dbReference>
<dbReference type="EMBL" id="VOXD01000017">
    <property type="protein sequence ID" value="TXF89072.1"/>
    <property type="molecule type" value="Genomic_DNA"/>
</dbReference>
<keyword evidence="2" id="KW-0378">Hydrolase</keyword>
<evidence type="ECO:0000313" key="2">
    <source>
        <dbReference type="EMBL" id="TXF89072.1"/>
    </source>
</evidence>
<evidence type="ECO:0000259" key="1">
    <source>
        <dbReference type="Pfam" id="PF12867"/>
    </source>
</evidence>
<dbReference type="InterPro" id="IPR034660">
    <property type="entry name" value="DinB/YfiT-like"/>
</dbReference>
<dbReference type="InterPro" id="IPR024775">
    <property type="entry name" value="DinB-like"/>
</dbReference>
<reference evidence="2 3" key="1">
    <citation type="submission" date="2019-08" db="EMBL/GenBank/DDBJ databases">
        <title>Lewinella sp. strain SSH13 Genome sequencing and assembly.</title>
        <authorList>
            <person name="Kim I."/>
        </authorList>
    </citation>
    <scope>NUCLEOTIDE SEQUENCE [LARGE SCALE GENOMIC DNA]</scope>
    <source>
        <strain evidence="2 3">SSH13</strain>
    </source>
</reference>
<protein>
    <submittedName>
        <fullName evidence="2">Putative metal-dependent hydrolase</fullName>
    </submittedName>
</protein>